<organism evidence="2 3">
    <name type="scientific">Hyphomonas pacifica</name>
    <dbReference type="NCBI Taxonomy" id="1280941"/>
    <lineage>
        <taxon>Bacteria</taxon>
        <taxon>Pseudomonadati</taxon>
        <taxon>Pseudomonadota</taxon>
        <taxon>Alphaproteobacteria</taxon>
        <taxon>Hyphomonadales</taxon>
        <taxon>Hyphomonadaceae</taxon>
        <taxon>Hyphomonas</taxon>
    </lineage>
</organism>
<evidence type="ECO:0000259" key="1">
    <source>
        <dbReference type="Pfam" id="PF13020"/>
    </source>
</evidence>
<dbReference type="Pfam" id="PF13020">
    <property type="entry name" value="NOV_C"/>
    <property type="match status" value="1"/>
</dbReference>
<gene>
    <name evidence="2" type="ORF">HY3_12680</name>
</gene>
<proteinExistence type="predicted"/>
<dbReference type="eggNOG" id="COG3440">
    <property type="taxonomic scope" value="Bacteria"/>
</dbReference>
<dbReference type="AlphaFoldDB" id="A0A062TTC0"/>
<accession>A0A062TTC0</accession>
<feature type="domain" description="Protein NO VEIN C-terminal" evidence="1">
    <location>
        <begin position="151"/>
        <end position="247"/>
    </location>
</feature>
<dbReference type="EMBL" id="AWFB01000019">
    <property type="protein sequence ID" value="RAN33509.1"/>
    <property type="molecule type" value="Genomic_DNA"/>
</dbReference>
<dbReference type="STRING" id="1280941.HY2_11770"/>
<name>A0A062TTC0_9PROT</name>
<comment type="caution">
    <text evidence="2">The sequence shown here is derived from an EMBL/GenBank/DDBJ whole genome shotgun (WGS) entry which is preliminary data.</text>
</comment>
<keyword evidence="3" id="KW-1185">Reference proteome</keyword>
<evidence type="ECO:0000313" key="3">
    <source>
        <dbReference type="Proteomes" id="UP000249123"/>
    </source>
</evidence>
<dbReference type="InterPro" id="IPR024975">
    <property type="entry name" value="NOV_C"/>
</dbReference>
<reference evidence="2 3" key="1">
    <citation type="submission" date="2013-04" db="EMBL/GenBank/DDBJ databases">
        <title>Hyphomonas sp. T24B3 Genome Sequencing.</title>
        <authorList>
            <person name="Lai Q."/>
            <person name="Shao Z."/>
        </authorList>
    </citation>
    <scope>NUCLEOTIDE SEQUENCE [LARGE SCALE GENOMIC DNA]</scope>
    <source>
        <strain evidence="2 3">T24B3</strain>
    </source>
</reference>
<dbReference type="Proteomes" id="UP000249123">
    <property type="component" value="Unassembled WGS sequence"/>
</dbReference>
<protein>
    <recommendedName>
        <fullName evidence="1">Protein NO VEIN C-terminal domain-containing protein</fullName>
    </recommendedName>
</protein>
<evidence type="ECO:0000313" key="2">
    <source>
        <dbReference type="EMBL" id="RAN33509.1"/>
    </source>
</evidence>
<sequence length="269" mass="31023">MENDLIVADYFAMLADDIAGRPYSKSDRNQQLRTRIERSRKSVEFKHQNISAVLKGLGEDWIPGYKPAFHFQLSLIDAVVRWFVRNPDWLTRTPNPLPTQQLRENAQLWIGPPPTVSNQPTPKDLEQTLHIACKFDVAGRDERNRALGRAGEERVLEHERITLTSAGRRDLARKVRWVSDIEGDGAGYDIASFRPDGKLRLIEVKTTNGWERTPFQISRNELAVAEERRAEWCLFRLWNFSRDPKAFELFPPLDAHVSLTAMTFQASFH</sequence>